<feature type="transmembrane region" description="Helical" evidence="6">
    <location>
        <begin position="337"/>
        <end position="356"/>
    </location>
</feature>
<evidence type="ECO:0000256" key="4">
    <source>
        <dbReference type="ARBA" id="ARBA00022989"/>
    </source>
</evidence>
<evidence type="ECO:0000313" key="8">
    <source>
        <dbReference type="Proteomes" id="UP000636918"/>
    </source>
</evidence>
<organism evidence="7 8">
    <name type="scientific">Nocardioides baculatus</name>
    <dbReference type="NCBI Taxonomy" id="2801337"/>
    <lineage>
        <taxon>Bacteria</taxon>
        <taxon>Bacillati</taxon>
        <taxon>Actinomycetota</taxon>
        <taxon>Actinomycetes</taxon>
        <taxon>Propionibacteriales</taxon>
        <taxon>Nocardioidaceae</taxon>
        <taxon>Nocardioides</taxon>
    </lineage>
</organism>
<feature type="transmembrane region" description="Helical" evidence="6">
    <location>
        <begin position="292"/>
        <end position="325"/>
    </location>
</feature>
<comment type="subcellular location">
    <subcellularLocation>
        <location evidence="1">Cell membrane</location>
        <topology evidence="1">Multi-pass membrane protein</topology>
    </subcellularLocation>
</comment>
<keyword evidence="4 6" id="KW-1133">Transmembrane helix</keyword>
<keyword evidence="3 6" id="KW-0812">Transmembrane</keyword>
<keyword evidence="2" id="KW-1003">Cell membrane</keyword>
<dbReference type="Pfam" id="PF02653">
    <property type="entry name" value="BPD_transp_2"/>
    <property type="match status" value="1"/>
</dbReference>
<feature type="transmembrane region" description="Helical" evidence="6">
    <location>
        <begin position="214"/>
        <end position="232"/>
    </location>
</feature>
<evidence type="ECO:0000256" key="1">
    <source>
        <dbReference type="ARBA" id="ARBA00004651"/>
    </source>
</evidence>
<dbReference type="CDD" id="cd06581">
    <property type="entry name" value="TM_PBP1_LivM_like"/>
    <property type="match status" value="1"/>
</dbReference>
<sequence length="379" mass="41443">MSQILDAYRGLKLGDRWDGAPKVVRWAVMLLVIAFAFYLPYLNILPFAYIRTDLSSTGSDWASVLFLIVVYMIVAVGLNVVIGLAGLLDLGYVGFYALGAYSIALFGSTNSPVVGALQSRFGFSEEWAVPFAVCIPIAIVMSLIAGVFLGAPTLRLRGDYLAIVTLGFGEIIRITARNLDNVTNGAAGITQVPVPPGPEIDGRNFFNTIDAERWYWLALTVLLLIIFLARRLEHSRVGRAWLAIREDEDAASVMGVAGFKFKLWAFAIGATLGGLAGLLFGSKQQYVEPNAFMVNLSFLFVAMVVIGGSGNIFGALLGAFLLTYLPERFRAFVDWRPFAFGVALVAVMILRPQGLVPSRRRAREFEDRRHEAEEAAADV</sequence>
<feature type="transmembrane region" description="Helical" evidence="6">
    <location>
        <begin position="263"/>
        <end position="280"/>
    </location>
</feature>
<dbReference type="EMBL" id="JAERSG010000003">
    <property type="protein sequence ID" value="MBL0748203.1"/>
    <property type="molecule type" value="Genomic_DNA"/>
</dbReference>
<evidence type="ECO:0000256" key="5">
    <source>
        <dbReference type="ARBA" id="ARBA00023136"/>
    </source>
</evidence>
<proteinExistence type="predicted"/>
<accession>A0ABS1L933</accession>
<evidence type="ECO:0000256" key="2">
    <source>
        <dbReference type="ARBA" id="ARBA00022475"/>
    </source>
</evidence>
<protein>
    <submittedName>
        <fullName evidence="7">Branched-chain amino acid ABC transporter permease</fullName>
    </submittedName>
</protein>
<feature type="transmembrane region" description="Helical" evidence="6">
    <location>
        <begin position="23"/>
        <end position="41"/>
    </location>
</feature>
<dbReference type="PANTHER" id="PTHR30482:SF10">
    <property type="entry name" value="HIGH-AFFINITY BRANCHED-CHAIN AMINO ACID TRANSPORT PROTEIN BRAE"/>
    <property type="match status" value="1"/>
</dbReference>
<reference evidence="7 8" key="1">
    <citation type="submission" date="2021-01" db="EMBL/GenBank/DDBJ databases">
        <title>Genome seq and assembly of Nocardiodes sp. G10.</title>
        <authorList>
            <person name="Chhetri G."/>
        </authorList>
    </citation>
    <scope>NUCLEOTIDE SEQUENCE [LARGE SCALE GENOMIC DNA]</scope>
    <source>
        <strain evidence="7 8">G10</strain>
    </source>
</reference>
<evidence type="ECO:0000256" key="6">
    <source>
        <dbReference type="SAM" id="Phobius"/>
    </source>
</evidence>
<keyword evidence="5 6" id="KW-0472">Membrane</keyword>
<feature type="transmembrane region" description="Helical" evidence="6">
    <location>
        <begin position="61"/>
        <end position="82"/>
    </location>
</feature>
<keyword evidence="8" id="KW-1185">Reference proteome</keyword>
<dbReference type="InterPro" id="IPR043428">
    <property type="entry name" value="LivM-like"/>
</dbReference>
<comment type="caution">
    <text evidence="7">The sequence shown here is derived from an EMBL/GenBank/DDBJ whole genome shotgun (WGS) entry which is preliminary data.</text>
</comment>
<evidence type="ECO:0000313" key="7">
    <source>
        <dbReference type="EMBL" id="MBL0748203.1"/>
    </source>
</evidence>
<evidence type="ECO:0000256" key="3">
    <source>
        <dbReference type="ARBA" id="ARBA00022692"/>
    </source>
</evidence>
<name>A0ABS1L933_9ACTN</name>
<dbReference type="Proteomes" id="UP000636918">
    <property type="component" value="Unassembled WGS sequence"/>
</dbReference>
<gene>
    <name evidence="7" type="ORF">JI751_11320</name>
</gene>
<dbReference type="PANTHER" id="PTHR30482">
    <property type="entry name" value="HIGH-AFFINITY BRANCHED-CHAIN AMINO ACID TRANSPORT SYSTEM PERMEASE"/>
    <property type="match status" value="1"/>
</dbReference>
<feature type="transmembrane region" description="Helical" evidence="6">
    <location>
        <begin position="89"/>
        <end position="107"/>
    </location>
</feature>
<feature type="transmembrane region" description="Helical" evidence="6">
    <location>
        <begin position="127"/>
        <end position="151"/>
    </location>
</feature>
<dbReference type="RefSeq" id="WP_201936294.1">
    <property type="nucleotide sequence ID" value="NZ_JAERSG010000003.1"/>
</dbReference>
<dbReference type="InterPro" id="IPR001851">
    <property type="entry name" value="ABC_transp_permease"/>
</dbReference>